<evidence type="ECO:0000313" key="1">
    <source>
        <dbReference type="EMBL" id="CAA6674573.1"/>
    </source>
</evidence>
<keyword evidence="2" id="KW-1185">Reference proteome</keyword>
<comment type="caution">
    <text evidence="1">The sequence shown here is derived from an EMBL/GenBank/DDBJ whole genome shotgun (WGS) entry which is preliminary data.</text>
</comment>
<dbReference type="Proteomes" id="UP001189122">
    <property type="component" value="Unassembled WGS sequence"/>
</dbReference>
<protein>
    <submittedName>
        <fullName evidence="1">Uncharacterized protein</fullName>
    </submittedName>
</protein>
<accession>A0ABN7EC42</accession>
<sequence>MAKQRSMKWVVESSPTAVTQQSGKKNGDFAALWRLSLDEEELDGGGARVRSFILRSAQQEEALHRIWYALKEWWRLVSWRLSSSRRRLFCRRSIGDDLLDGFAILFIANRSAILVAMLANRIDEIFADDPAILVA</sequence>
<proteinExistence type="predicted"/>
<reference evidence="2" key="1">
    <citation type="journal article" date="2020" name="Sci. Rep.">
        <title>Chromosome-scale genome assembly for the duckweed Spirodela intermedia, integrating cytogenetic maps, PacBio and Oxford Nanopore libraries.</title>
        <authorList>
            <person name="Hoang P.T.N."/>
            <person name="Fiebig A."/>
            <person name="Novak P."/>
            <person name="Macas J."/>
            <person name="Cao H.X."/>
            <person name="Stepanenko A."/>
            <person name="Chen G."/>
            <person name="Borisjuk N."/>
            <person name="Scholz U."/>
            <person name="Schubert I."/>
        </authorList>
    </citation>
    <scope>NUCLEOTIDE SEQUENCE [LARGE SCALE GENOMIC DNA]</scope>
</reference>
<dbReference type="EMBL" id="CACRZD030000121">
    <property type="protein sequence ID" value="CAA6674573.1"/>
    <property type="molecule type" value="Genomic_DNA"/>
</dbReference>
<evidence type="ECO:0000313" key="2">
    <source>
        <dbReference type="Proteomes" id="UP001189122"/>
    </source>
</evidence>
<name>A0ABN7EC42_SPIIN</name>
<organism evidence="1 2">
    <name type="scientific">Spirodela intermedia</name>
    <name type="common">Intermediate duckweed</name>
    <dbReference type="NCBI Taxonomy" id="51605"/>
    <lineage>
        <taxon>Eukaryota</taxon>
        <taxon>Viridiplantae</taxon>
        <taxon>Streptophyta</taxon>
        <taxon>Embryophyta</taxon>
        <taxon>Tracheophyta</taxon>
        <taxon>Spermatophyta</taxon>
        <taxon>Magnoliopsida</taxon>
        <taxon>Liliopsida</taxon>
        <taxon>Araceae</taxon>
        <taxon>Lemnoideae</taxon>
        <taxon>Spirodela</taxon>
    </lineage>
</organism>
<gene>
    <name evidence="1" type="ORF">SI7747_UN020931</name>
</gene>